<name>A0A9W8YPE4_9PEZI</name>
<evidence type="ECO:0000313" key="2">
    <source>
        <dbReference type="Proteomes" id="UP001140453"/>
    </source>
</evidence>
<protein>
    <submittedName>
        <fullName evidence="1">Uncharacterized protein</fullName>
    </submittedName>
</protein>
<organism evidence="1 2">
    <name type="scientific">Gnomoniopsis smithogilvyi</name>
    <dbReference type="NCBI Taxonomy" id="1191159"/>
    <lineage>
        <taxon>Eukaryota</taxon>
        <taxon>Fungi</taxon>
        <taxon>Dikarya</taxon>
        <taxon>Ascomycota</taxon>
        <taxon>Pezizomycotina</taxon>
        <taxon>Sordariomycetes</taxon>
        <taxon>Sordariomycetidae</taxon>
        <taxon>Diaporthales</taxon>
        <taxon>Gnomoniaceae</taxon>
        <taxon>Gnomoniopsis</taxon>
    </lineage>
</organism>
<proteinExistence type="predicted"/>
<dbReference type="OrthoDB" id="5402897at2759"/>
<dbReference type="Proteomes" id="UP001140453">
    <property type="component" value="Unassembled WGS sequence"/>
</dbReference>
<accession>A0A9W8YPE4</accession>
<gene>
    <name evidence="1" type="ORF">N0V93_007074</name>
</gene>
<keyword evidence="2" id="KW-1185">Reference proteome</keyword>
<sequence>MGFRGLVPADKLGAVYDPAQQVLTLTACGEVQNYTYGFDFVRLPFTGGLLFELMGWSGPIGTGTSEYSHSQRFDIPGLAIADPSKTVIIITANHTKGTKVEIKFLGLKPSGTSNGNEVLSNIQDKLSGVNEKPVLPEIVDVATPATINTLFKEPFNISEKISAAPGATLHADFDSQILNLTEAGIDDGSLNWTFNSVQTGQTQVITYSTAGLNTPVIRKVYSVKIFVLDAATAAGPDASKAALLANTSRNGNGGISNGASNGISNGNKVSDSVDQILSFLGRVFIAQRIARSVLPSARLLRVQATKPAGPVFPVKDPLLLSQLDVLFVGDHNQYVTLHSTGWGEYAPPVVKLGPVITGLQTFDLEQVKVDIVAAVKAIRASGNDIAFWECTLAEPFGNPNDGPYQPMYTFRMVDTSFVSVNAETGKVVGK</sequence>
<dbReference type="AlphaFoldDB" id="A0A9W8YPE4"/>
<comment type="caution">
    <text evidence="1">The sequence shown here is derived from an EMBL/GenBank/DDBJ whole genome shotgun (WGS) entry which is preliminary data.</text>
</comment>
<evidence type="ECO:0000313" key="1">
    <source>
        <dbReference type="EMBL" id="KAJ4389603.1"/>
    </source>
</evidence>
<dbReference type="PROSITE" id="PS51257">
    <property type="entry name" value="PROKAR_LIPOPROTEIN"/>
    <property type="match status" value="1"/>
</dbReference>
<reference evidence="1" key="1">
    <citation type="submission" date="2022-10" db="EMBL/GenBank/DDBJ databases">
        <title>Tapping the CABI collections for fungal endophytes: first genome assemblies for Collariella, Neodidymelliopsis, Ascochyta clinopodiicola, Didymella pomorum, Didymosphaeria variabile, Neocosmospora piperis and Neocucurbitaria cava.</title>
        <authorList>
            <person name="Hill R."/>
        </authorList>
    </citation>
    <scope>NUCLEOTIDE SEQUENCE</scope>
    <source>
        <strain evidence="1">IMI 355082</strain>
    </source>
</reference>
<dbReference type="EMBL" id="JAPEVB010000004">
    <property type="protein sequence ID" value="KAJ4389603.1"/>
    <property type="molecule type" value="Genomic_DNA"/>
</dbReference>